<proteinExistence type="predicted"/>
<evidence type="ECO:0000313" key="1">
    <source>
        <dbReference type="EMBL" id="KAF6204006.1"/>
    </source>
</evidence>
<name>A0A6A4J7F3_APOLU</name>
<keyword evidence="2" id="KW-1185">Reference proteome</keyword>
<comment type="caution">
    <text evidence="1">The sequence shown here is derived from an EMBL/GenBank/DDBJ whole genome shotgun (WGS) entry which is preliminary data.</text>
</comment>
<gene>
    <name evidence="1" type="ORF">GE061_002345</name>
</gene>
<reference evidence="1" key="1">
    <citation type="journal article" date="2021" name="Mol. Ecol. Resour.">
        <title>Apolygus lucorum genome provides insights into omnivorousness and mesophyll feeding.</title>
        <authorList>
            <person name="Liu Y."/>
            <person name="Liu H."/>
            <person name="Wang H."/>
            <person name="Huang T."/>
            <person name="Liu B."/>
            <person name="Yang B."/>
            <person name="Yin L."/>
            <person name="Li B."/>
            <person name="Zhang Y."/>
            <person name="Zhang S."/>
            <person name="Jiang F."/>
            <person name="Zhang X."/>
            <person name="Ren Y."/>
            <person name="Wang B."/>
            <person name="Wang S."/>
            <person name="Lu Y."/>
            <person name="Wu K."/>
            <person name="Fan W."/>
            <person name="Wang G."/>
        </authorList>
    </citation>
    <scope>NUCLEOTIDE SEQUENCE</scope>
    <source>
        <strain evidence="1">12Hb</strain>
    </source>
</reference>
<dbReference type="AlphaFoldDB" id="A0A6A4J7F3"/>
<organism evidence="1 2">
    <name type="scientific">Apolygus lucorum</name>
    <name type="common">Small green plant bug</name>
    <name type="synonym">Lygocoris lucorum</name>
    <dbReference type="NCBI Taxonomy" id="248454"/>
    <lineage>
        <taxon>Eukaryota</taxon>
        <taxon>Metazoa</taxon>
        <taxon>Ecdysozoa</taxon>
        <taxon>Arthropoda</taxon>
        <taxon>Hexapoda</taxon>
        <taxon>Insecta</taxon>
        <taxon>Pterygota</taxon>
        <taxon>Neoptera</taxon>
        <taxon>Paraneoptera</taxon>
        <taxon>Hemiptera</taxon>
        <taxon>Heteroptera</taxon>
        <taxon>Panheteroptera</taxon>
        <taxon>Cimicomorpha</taxon>
        <taxon>Miridae</taxon>
        <taxon>Mirini</taxon>
        <taxon>Apolygus</taxon>
    </lineage>
</organism>
<accession>A0A6A4J7F3</accession>
<sequence length="140" mass="16742">MALDREENLFHRSSSILTNHNDLINHLINLIILIGEDGTGPMDEEFPLLAKAVCLYAKQIRPKRKWVKQWLLNRRQHTYLNLLQEMRLEPPDWRNCLRMDEDEYFQLLRLVTPMILKKDTVMTQLKLAEESMRQHDGKFN</sequence>
<dbReference type="EMBL" id="WIXP02000010">
    <property type="protein sequence ID" value="KAF6204006.1"/>
    <property type="molecule type" value="Genomic_DNA"/>
</dbReference>
<protein>
    <submittedName>
        <fullName evidence="1">Uncharacterized protein</fullName>
    </submittedName>
</protein>
<dbReference type="Proteomes" id="UP000466442">
    <property type="component" value="Unassembled WGS sequence"/>
</dbReference>
<dbReference type="OrthoDB" id="6765477at2759"/>
<evidence type="ECO:0000313" key="2">
    <source>
        <dbReference type="Proteomes" id="UP000466442"/>
    </source>
</evidence>